<proteinExistence type="predicted"/>
<evidence type="ECO:0000313" key="1">
    <source>
        <dbReference type="EMBL" id="KXA61286.1"/>
    </source>
</evidence>
<sequence>MFCVGWFVMVWYDLVVIEGGEGGFVDVFYAGLLEFDAVSAV</sequence>
<reference evidence="1 2" key="1">
    <citation type="submission" date="2016-01" db="EMBL/GenBank/DDBJ databases">
        <authorList>
            <person name="Oliw E.H."/>
        </authorList>
    </citation>
    <scope>NUCLEOTIDE SEQUENCE [LARGE SCALE GENOMIC DNA]</scope>
    <source>
        <strain evidence="1 2">CMW7756B</strain>
    </source>
</reference>
<gene>
    <name evidence="1" type="ORF">HMPREF3233_01932</name>
</gene>
<name>A0A133RZS1_9FIRM</name>
<dbReference type="AlphaFoldDB" id="A0A133RZS1"/>
<accession>A0A133RZS1</accession>
<organism evidence="1">
    <name type="scientific">Veillonella atypica</name>
    <dbReference type="NCBI Taxonomy" id="39777"/>
    <lineage>
        <taxon>Bacteria</taxon>
        <taxon>Bacillati</taxon>
        <taxon>Bacillota</taxon>
        <taxon>Negativicutes</taxon>
        <taxon>Veillonellales</taxon>
        <taxon>Veillonellaceae</taxon>
        <taxon>Veillonella</taxon>
    </lineage>
</organism>
<evidence type="ECO:0000313" key="2">
    <source>
        <dbReference type="Proteomes" id="UP000070226"/>
    </source>
</evidence>
<protein>
    <submittedName>
        <fullName evidence="1">Uncharacterized protein</fullName>
    </submittedName>
</protein>
<dbReference type="PATRIC" id="fig|39777.7.peg.1898"/>
<comment type="caution">
    <text evidence="1">The sequence shown here is derived from an EMBL/GenBank/DDBJ whole genome shotgun (WGS) entry which is preliminary data.</text>
</comment>
<dbReference type="Proteomes" id="UP000070226">
    <property type="component" value="Unassembled WGS sequence"/>
</dbReference>
<dbReference type="EMBL" id="LRQT01000121">
    <property type="protein sequence ID" value="KXA61286.1"/>
    <property type="molecule type" value="Genomic_DNA"/>
</dbReference>